<organism evidence="1 2">
    <name type="scientific">Gymnopilus dilepis</name>
    <dbReference type="NCBI Taxonomy" id="231916"/>
    <lineage>
        <taxon>Eukaryota</taxon>
        <taxon>Fungi</taxon>
        <taxon>Dikarya</taxon>
        <taxon>Basidiomycota</taxon>
        <taxon>Agaricomycotina</taxon>
        <taxon>Agaricomycetes</taxon>
        <taxon>Agaricomycetidae</taxon>
        <taxon>Agaricales</taxon>
        <taxon>Agaricineae</taxon>
        <taxon>Hymenogastraceae</taxon>
        <taxon>Gymnopilus</taxon>
    </lineage>
</organism>
<sequence>MDIFSELNNNPEATLDDFAALLNRAWAENWDLLNPPPRAGTGDAGLAAEHRRDETRIPILSMDAIAAARMQAAEEIEQRLKRPFFECGICIDTLPHDYIIRFDRYRQCPIPCPTCAATKASNASTVTCDMFEILGSTAAQLADFEELQLTLYSLPVQCQK</sequence>
<evidence type="ECO:0000313" key="1">
    <source>
        <dbReference type="EMBL" id="PPQ65760.1"/>
    </source>
</evidence>
<gene>
    <name evidence="1" type="ORF">CVT26_000361</name>
</gene>
<dbReference type="OrthoDB" id="1431934at2759"/>
<proteinExistence type="predicted"/>
<dbReference type="EMBL" id="NHYE01005646">
    <property type="protein sequence ID" value="PPQ65760.1"/>
    <property type="molecule type" value="Genomic_DNA"/>
</dbReference>
<dbReference type="Proteomes" id="UP000284706">
    <property type="component" value="Unassembled WGS sequence"/>
</dbReference>
<dbReference type="InParanoid" id="A0A409VHQ0"/>
<dbReference type="AlphaFoldDB" id="A0A409VHQ0"/>
<comment type="caution">
    <text evidence="1">The sequence shown here is derived from an EMBL/GenBank/DDBJ whole genome shotgun (WGS) entry which is preliminary data.</text>
</comment>
<reference evidence="1 2" key="1">
    <citation type="journal article" date="2018" name="Evol. Lett.">
        <title>Horizontal gene cluster transfer increased hallucinogenic mushroom diversity.</title>
        <authorList>
            <person name="Reynolds H.T."/>
            <person name="Vijayakumar V."/>
            <person name="Gluck-Thaler E."/>
            <person name="Korotkin H.B."/>
            <person name="Matheny P.B."/>
            <person name="Slot J.C."/>
        </authorList>
    </citation>
    <scope>NUCLEOTIDE SEQUENCE [LARGE SCALE GENOMIC DNA]</scope>
    <source>
        <strain evidence="1 2">SRW20</strain>
    </source>
</reference>
<evidence type="ECO:0000313" key="2">
    <source>
        <dbReference type="Proteomes" id="UP000284706"/>
    </source>
</evidence>
<name>A0A409VHQ0_9AGAR</name>
<protein>
    <submittedName>
        <fullName evidence="1">Uncharacterized protein</fullName>
    </submittedName>
</protein>
<accession>A0A409VHQ0</accession>
<keyword evidence="2" id="KW-1185">Reference proteome</keyword>